<dbReference type="GO" id="GO:0004386">
    <property type="term" value="F:helicase activity"/>
    <property type="evidence" value="ECO:0007669"/>
    <property type="project" value="UniProtKB-KW"/>
</dbReference>
<dbReference type="InterPro" id="IPR001650">
    <property type="entry name" value="Helicase_C-like"/>
</dbReference>
<evidence type="ECO:0000256" key="6">
    <source>
        <dbReference type="ARBA" id="ARBA00023125"/>
    </source>
</evidence>
<dbReference type="SUPFAM" id="SSF52540">
    <property type="entry name" value="P-loop containing nucleoside triphosphate hydrolases"/>
    <property type="match status" value="1"/>
</dbReference>
<dbReference type="Pfam" id="PF19306">
    <property type="entry name" value="WHD_Lhr"/>
    <property type="match status" value="1"/>
</dbReference>
<dbReference type="InterPro" id="IPR055369">
    <property type="entry name" value="WH2_Lhr"/>
</dbReference>
<keyword evidence="8" id="KW-0413">Isomerase</keyword>
<proteinExistence type="predicted"/>
<keyword evidence="2" id="KW-0227">DNA damage</keyword>
<dbReference type="InterPro" id="IPR055367">
    <property type="entry name" value="WH4_Lhr"/>
</dbReference>
<dbReference type="GO" id="GO:0005524">
    <property type="term" value="F:ATP binding"/>
    <property type="evidence" value="ECO:0007669"/>
    <property type="project" value="UniProtKB-KW"/>
</dbReference>
<dbReference type="InterPro" id="IPR055368">
    <property type="entry name" value="WH3_Lhr"/>
</dbReference>
<evidence type="ECO:0000256" key="5">
    <source>
        <dbReference type="ARBA" id="ARBA00022840"/>
    </source>
</evidence>
<keyword evidence="12" id="KW-1185">Reference proteome</keyword>
<dbReference type="STRING" id="765912.Thimo_1592"/>
<reference evidence="11 12" key="1">
    <citation type="submission" date="2011-09" db="EMBL/GenBank/DDBJ databases">
        <title>Complete sequence of chromosome of Thioflavicoccus mobilis 8321.</title>
        <authorList>
            <consortium name="US DOE Joint Genome Institute"/>
            <person name="Lucas S."/>
            <person name="Han J."/>
            <person name="Lapidus A."/>
            <person name="Cheng J.-F."/>
            <person name="Goodwin L."/>
            <person name="Pitluck S."/>
            <person name="Peters L."/>
            <person name="Ovchinnikova G."/>
            <person name="Lu M."/>
            <person name="Detter J.C."/>
            <person name="Han C."/>
            <person name="Tapia R."/>
            <person name="Land M."/>
            <person name="Hauser L."/>
            <person name="Kyrpides N."/>
            <person name="Ivanova N."/>
            <person name="Pagani I."/>
            <person name="Vogl K."/>
            <person name="Liu Z."/>
            <person name="Imhoff J."/>
            <person name="Thiel V."/>
            <person name="Frigaard N.-U."/>
            <person name="Bryant D."/>
            <person name="Woyke T."/>
        </authorList>
    </citation>
    <scope>NUCLEOTIDE SEQUENCE [LARGE SCALE GENOMIC DNA]</scope>
    <source>
        <strain evidence="11 12">8321</strain>
    </source>
</reference>
<dbReference type="RefSeq" id="WP_015280513.1">
    <property type="nucleotide sequence ID" value="NC_019940.1"/>
</dbReference>
<feature type="domain" description="Helicase C-terminal" evidence="10">
    <location>
        <begin position="273"/>
        <end position="430"/>
    </location>
</feature>
<evidence type="ECO:0000256" key="8">
    <source>
        <dbReference type="ARBA" id="ARBA00023235"/>
    </source>
</evidence>
<evidence type="ECO:0000256" key="3">
    <source>
        <dbReference type="ARBA" id="ARBA00022801"/>
    </source>
</evidence>
<dbReference type="Pfam" id="PF08494">
    <property type="entry name" value="DEAD_assoc"/>
    <property type="match status" value="1"/>
</dbReference>
<dbReference type="EMBL" id="CP003051">
    <property type="protein sequence ID" value="AGA90372.1"/>
    <property type="molecule type" value="Genomic_DNA"/>
</dbReference>
<dbReference type="Pfam" id="PF23234">
    <property type="entry name" value="WHD_4th_Lhr"/>
    <property type="match status" value="1"/>
</dbReference>
<sequence>MFSPPTQTWLAEAFPAPTEIQRRGWAAIASGAHSLLIAPTGSGKTLAAFLAAIDACAALPPNAPPGVRVLYVSPLKALVYDVERNLRAPLVGIGHAAARLGHPLRPVGVAIRTGDTPQTERQRQAKDPAEILVTTPESLFLILGANARETLRTVRTVIVDEIHALASTKRGTHLALSLERLAELTEVDPQRIGLSATVRPAEEIARFLGGDRPVNIVDASTPPRLDLAVTVPVPDMEQVQAPPRPERGGSILGELYAREVATPIPERGIWPAIYPQLLEQIRAHRATIVFVNSRGLCERLTQRLNELAGEALVRAHHGSVSHAQRTEIEEALKQGRLRGIVATSSLELGIDMGAIEQVILVESPGSVARGLQRVGRAGHQVGAVSSGRIFPKFRGDLLECAVIAARMRRGEIEALRVPHSPLDVLAQQIVAACTVAPRRVADLAALAARAHPYRELGRPILDGLIEMLAGHYPSDELAALRPLLAWDRSADLVTARRGAAMTVRMNAGTIPDRGQYAVRLGTDGPRLGELDEEMVFETRPGENILLGATTWHVEEITRDAVLVSPAPGEPGKLPFWHGDGPGRPIELGRALGAFLRELAGQGRAQAVDWLMREAPLDRYAAENLARYVFDQLEHTGALPTDRRITIERFRDELGDWRICLLTPFGARVHAPLAMALQHRLASDGGHEVQVMYTDDGIVLRFADAEELPALAELLPDPDEIDELVTTQLAETALFAGLFRENAARALLLPRRGPARRSPLWVQRLKAQELLAAVRRYPAFPIVIETYRQALADVFDLAELKELLRAVRSRRIRVDEVETRSASPFARSLVFAYVAAYIYEQDAPLAERRAQALTLDRGLLAELLGQAELRELIDPGVLAELEAELQHLAEERRARDADELHDLLRRLGDLSKPEIAARTRGDGRTWLEQLFAQQRAAAVRIAGEARSIAADEAALYRDALGVVPPPGLPQAFLDPPPQPLAHLLRRFARCHGPFVTGEPAARYGLPPGAVEPVLRALEAEGRLVRGELRPGGCEPEWCDAEVLRRLKRRTLARLRNAVAPVDAATLGRFLPDWHGLDGKRGGPERLLEVIAQLEGLALPWSTLHSVILPRRVAGFAPEMLDMLAAAGEIVWIGRGPLGARDGRIALYRRGRVARLLVPPPPPEDLEPLAVAILARLAERGASFLVELEEAARAAAPGATTAELEAALWDLVWAGRITNDTFAPLRYLGHARPRSQHGRWRPGRSLAGGRWSLVGGLVATPVSTTERALAQAEQLLERYGVVSREAAIAEDLPGGFGAVYRVLKELEETGRVRRGWFIEGLSGAQFALPGALDRLRAARPAEDDLTDGAGETACILAAIDPANPWGALLPWPPTGGADGRPRRVAGAWLITVGGLPSIYVAPGGRRIQTFPSPGDDDQALSSACEALHRLPRRRTLIVEQIDGVPARESPLAERLRACGFVDDYRGLAAEMGYSKEVG</sequence>
<dbReference type="OrthoDB" id="9815222at2"/>
<evidence type="ECO:0000313" key="11">
    <source>
        <dbReference type="EMBL" id="AGA90372.1"/>
    </source>
</evidence>
<dbReference type="GO" id="GO:0016887">
    <property type="term" value="F:ATP hydrolysis activity"/>
    <property type="evidence" value="ECO:0007669"/>
    <property type="project" value="TreeGrafter"/>
</dbReference>
<evidence type="ECO:0000313" key="12">
    <source>
        <dbReference type="Proteomes" id="UP000010816"/>
    </source>
</evidence>
<evidence type="ECO:0000259" key="9">
    <source>
        <dbReference type="PROSITE" id="PS51192"/>
    </source>
</evidence>
<keyword evidence="7" id="KW-0234">DNA repair</keyword>
<dbReference type="InterPro" id="IPR045628">
    <property type="entry name" value="Lhr_WH_dom"/>
</dbReference>
<dbReference type="SMART" id="SM00487">
    <property type="entry name" value="DEXDc"/>
    <property type="match status" value="1"/>
</dbReference>
<organism evidence="11 12">
    <name type="scientific">Thioflavicoccus mobilis 8321</name>
    <dbReference type="NCBI Taxonomy" id="765912"/>
    <lineage>
        <taxon>Bacteria</taxon>
        <taxon>Pseudomonadati</taxon>
        <taxon>Pseudomonadota</taxon>
        <taxon>Gammaproteobacteria</taxon>
        <taxon>Chromatiales</taxon>
        <taxon>Chromatiaceae</taxon>
        <taxon>Thioflavicoccus</taxon>
    </lineage>
</organism>
<evidence type="ECO:0000256" key="7">
    <source>
        <dbReference type="ARBA" id="ARBA00023204"/>
    </source>
</evidence>
<keyword evidence="6" id="KW-0238">DNA-binding</keyword>
<keyword evidence="1" id="KW-0547">Nucleotide-binding</keyword>
<evidence type="ECO:0000256" key="2">
    <source>
        <dbReference type="ARBA" id="ARBA00022763"/>
    </source>
</evidence>
<dbReference type="PANTHER" id="PTHR47962:SF5">
    <property type="entry name" value="ATP-DEPENDENT HELICASE LHR-RELATED"/>
    <property type="match status" value="1"/>
</dbReference>
<dbReference type="PROSITE" id="PS51194">
    <property type="entry name" value="HELICASE_CTER"/>
    <property type="match status" value="1"/>
</dbReference>
<name>L0GX14_9GAMM</name>
<dbReference type="InterPro" id="IPR003593">
    <property type="entry name" value="AAA+_ATPase"/>
</dbReference>
<feature type="domain" description="Helicase ATP-binding" evidence="9">
    <location>
        <begin position="25"/>
        <end position="216"/>
    </location>
</feature>
<dbReference type="GO" id="GO:0003677">
    <property type="term" value="F:DNA binding"/>
    <property type="evidence" value="ECO:0007669"/>
    <property type="project" value="UniProtKB-KW"/>
</dbReference>
<dbReference type="GO" id="GO:0006281">
    <property type="term" value="P:DNA repair"/>
    <property type="evidence" value="ECO:0007669"/>
    <property type="project" value="UniProtKB-KW"/>
</dbReference>
<dbReference type="Pfam" id="PF23236">
    <property type="entry name" value="WHD_2nd_Lhr"/>
    <property type="match status" value="1"/>
</dbReference>
<dbReference type="CDD" id="cd18796">
    <property type="entry name" value="SF2_C_LHR"/>
    <property type="match status" value="1"/>
</dbReference>
<dbReference type="SMART" id="SM00382">
    <property type="entry name" value="AAA"/>
    <property type="match status" value="1"/>
</dbReference>
<keyword evidence="4 11" id="KW-0347">Helicase</keyword>
<evidence type="ECO:0000256" key="1">
    <source>
        <dbReference type="ARBA" id="ARBA00022741"/>
    </source>
</evidence>
<dbReference type="HOGENOM" id="CLU_002025_3_1_6"/>
<dbReference type="InterPro" id="IPR013701">
    <property type="entry name" value="Lhr-like_DEAD/DEAH_assoc"/>
</dbReference>
<gene>
    <name evidence="11" type="ORF">Thimo_1592</name>
</gene>
<evidence type="ECO:0000259" key="10">
    <source>
        <dbReference type="PROSITE" id="PS51194"/>
    </source>
</evidence>
<dbReference type="PANTHER" id="PTHR47962">
    <property type="entry name" value="ATP-DEPENDENT HELICASE LHR-RELATED-RELATED"/>
    <property type="match status" value="1"/>
</dbReference>
<accession>L0GX14</accession>
<dbReference type="InterPro" id="IPR014001">
    <property type="entry name" value="Helicase_ATP-bd"/>
</dbReference>
<dbReference type="SMART" id="SM00490">
    <property type="entry name" value="HELICc"/>
    <property type="match status" value="1"/>
</dbReference>
<dbReference type="Pfam" id="PF00270">
    <property type="entry name" value="DEAD"/>
    <property type="match status" value="1"/>
</dbReference>
<dbReference type="InterPro" id="IPR027417">
    <property type="entry name" value="P-loop_NTPase"/>
</dbReference>
<keyword evidence="5" id="KW-0067">ATP-binding</keyword>
<dbReference type="Pfam" id="PF00271">
    <property type="entry name" value="Helicase_C"/>
    <property type="match status" value="1"/>
</dbReference>
<evidence type="ECO:0000256" key="4">
    <source>
        <dbReference type="ARBA" id="ARBA00022806"/>
    </source>
</evidence>
<dbReference type="Gene3D" id="3.40.50.300">
    <property type="entry name" value="P-loop containing nucleotide triphosphate hydrolases"/>
    <property type="match status" value="2"/>
</dbReference>
<keyword evidence="3" id="KW-0378">Hydrolase</keyword>
<dbReference type="eggNOG" id="COG1201">
    <property type="taxonomic scope" value="Bacteria"/>
</dbReference>
<dbReference type="PATRIC" id="fig|765912.4.peg.1562"/>
<protein>
    <submittedName>
        <fullName evidence="11">Lhr-like helicase</fullName>
    </submittedName>
</protein>
<dbReference type="Proteomes" id="UP000010816">
    <property type="component" value="Chromosome"/>
</dbReference>
<dbReference type="InterPro" id="IPR052511">
    <property type="entry name" value="ATP-dep_Helicase"/>
</dbReference>
<dbReference type="KEGG" id="tmb:Thimo_1592"/>
<dbReference type="InterPro" id="IPR011545">
    <property type="entry name" value="DEAD/DEAH_box_helicase_dom"/>
</dbReference>
<dbReference type="Pfam" id="PF23235">
    <property type="entry name" value="WHD_3rd_Lhr"/>
    <property type="match status" value="1"/>
</dbReference>
<dbReference type="PROSITE" id="PS51192">
    <property type="entry name" value="HELICASE_ATP_BIND_1"/>
    <property type="match status" value="1"/>
</dbReference>